<feature type="transmembrane region" description="Helical" evidence="6">
    <location>
        <begin position="40"/>
        <end position="64"/>
    </location>
</feature>
<feature type="region of interest" description="Disordered" evidence="5">
    <location>
        <begin position="252"/>
        <end position="344"/>
    </location>
</feature>
<feature type="transmembrane region" description="Helical" evidence="6">
    <location>
        <begin position="102"/>
        <end position="121"/>
    </location>
</feature>
<comment type="subcellular location">
    <subcellularLocation>
        <location evidence="1">Membrane</location>
        <topology evidence="1">Multi-pass membrane protein</topology>
    </subcellularLocation>
</comment>
<accession>A0ABR3DB05</accession>
<evidence type="ECO:0000256" key="5">
    <source>
        <dbReference type="SAM" id="MobiDB-lite"/>
    </source>
</evidence>
<keyword evidence="3 6" id="KW-1133">Transmembrane helix</keyword>
<protein>
    <recommendedName>
        <fullName evidence="7">MARVEL domain-containing protein</fullName>
    </recommendedName>
</protein>
<evidence type="ECO:0000259" key="7">
    <source>
        <dbReference type="Pfam" id="PF01284"/>
    </source>
</evidence>
<dbReference type="EMBL" id="JAVLET010000005">
    <property type="protein sequence ID" value="KAL0469847.1"/>
    <property type="molecule type" value="Genomic_DNA"/>
</dbReference>
<feature type="transmembrane region" description="Helical" evidence="6">
    <location>
        <begin position="172"/>
        <end position="195"/>
    </location>
</feature>
<evidence type="ECO:0000313" key="8">
    <source>
        <dbReference type="EMBL" id="KAL0469847.1"/>
    </source>
</evidence>
<keyword evidence="2 6" id="KW-0812">Transmembrane</keyword>
<feature type="compositionally biased region" description="Polar residues" evidence="5">
    <location>
        <begin position="313"/>
        <end position="344"/>
    </location>
</feature>
<feature type="region of interest" description="Disordered" evidence="5">
    <location>
        <begin position="1"/>
        <end position="34"/>
    </location>
</feature>
<evidence type="ECO:0000256" key="4">
    <source>
        <dbReference type="ARBA" id="ARBA00023136"/>
    </source>
</evidence>
<feature type="transmembrane region" description="Helical" evidence="6">
    <location>
        <begin position="71"/>
        <end position="90"/>
    </location>
</feature>
<feature type="compositionally biased region" description="Low complexity" evidence="5">
    <location>
        <begin position="280"/>
        <end position="308"/>
    </location>
</feature>
<feature type="compositionally biased region" description="Polar residues" evidence="5">
    <location>
        <begin position="215"/>
        <end position="225"/>
    </location>
</feature>
<reference evidence="8 9" key="1">
    <citation type="submission" date="2023-09" db="EMBL/GenBank/DDBJ databases">
        <title>Multi-omics analysis of a traditional fermented food reveals byproduct-associated fungal strains for waste-to-food upcycling.</title>
        <authorList>
            <consortium name="Lawrence Berkeley National Laboratory"/>
            <person name="Rekdal V.M."/>
            <person name="Villalobos-Escobedo J.M."/>
            <person name="Rodriguez-Valeron N."/>
            <person name="Garcia M.O."/>
            <person name="Vasquez D.P."/>
            <person name="Damayanti I."/>
            <person name="Sorensen P.M."/>
            <person name="Baidoo E.E."/>
            <person name="De Carvalho A.C."/>
            <person name="Riley R."/>
            <person name="Lipzen A."/>
            <person name="He G."/>
            <person name="Yan M."/>
            <person name="Haridas S."/>
            <person name="Daum C."/>
            <person name="Yoshinaga Y."/>
            <person name="Ng V."/>
            <person name="Grigoriev I.V."/>
            <person name="Munk R."/>
            <person name="Nuraida L."/>
            <person name="Wijaya C.H."/>
            <person name="Morales P.-C."/>
            <person name="Keasling J.D."/>
        </authorList>
    </citation>
    <scope>NUCLEOTIDE SEQUENCE [LARGE SCALE GENOMIC DNA]</scope>
    <source>
        <strain evidence="8 9">FGSC 2613</strain>
    </source>
</reference>
<feature type="region of interest" description="Disordered" evidence="5">
    <location>
        <begin position="211"/>
        <end position="237"/>
    </location>
</feature>
<keyword evidence="4 6" id="KW-0472">Membrane</keyword>
<feature type="compositionally biased region" description="Pro residues" evidence="5">
    <location>
        <begin position="260"/>
        <end position="274"/>
    </location>
</feature>
<keyword evidence="9" id="KW-1185">Reference proteome</keyword>
<evidence type="ECO:0000256" key="2">
    <source>
        <dbReference type="ARBA" id="ARBA00022692"/>
    </source>
</evidence>
<evidence type="ECO:0000256" key="1">
    <source>
        <dbReference type="ARBA" id="ARBA00004141"/>
    </source>
</evidence>
<dbReference type="InterPro" id="IPR008253">
    <property type="entry name" value="Marvel"/>
</dbReference>
<dbReference type="Pfam" id="PF01284">
    <property type="entry name" value="MARVEL"/>
    <property type="match status" value="1"/>
</dbReference>
<dbReference type="PANTHER" id="PTHR37451:SF4">
    <property type="entry name" value="MARVEL DOMAIN-CONTAINING PROTEIN"/>
    <property type="match status" value="1"/>
</dbReference>
<feature type="compositionally biased region" description="Polar residues" evidence="5">
    <location>
        <begin position="10"/>
        <end position="22"/>
    </location>
</feature>
<gene>
    <name evidence="8" type="ORF">QR685DRAFT_302860</name>
</gene>
<organism evidence="8 9">
    <name type="scientific">Neurospora intermedia</name>
    <dbReference type="NCBI Taxonomy" id="5142"/>
    <lineage>
        <taxon>Eukaryota</taxon>
        <taxon>Fungi</taxon>
        <taxon>Dikarya</taxon>
        <taxon>Ascomycota</taxon>
        <taxon>Pezizomycotina</taxon>
        <taxon>Sordariomycetes</taxon>
        <taxon>Sordariomycetidae</taxon>
        <taxon>Sordariales</taxon>
        <taxon>Sordariaceae</taxon>
        <taxon>Neurospora</taxon>
    </lineage>
</organism>
<dbReference type="Proteomes" id="UP001451303">
    <property type="component" value="Unassembled WGS sequence"/>
</dbReference>
<proteinExistence type="predicted"/>
<dbReference type="PANTHER" id="PTHR37451">
    <property type="entry name" value="MARVEL DOMAIN"/>
    <property type="match status" value="1"/>
</dbReference>
<name>A0ABR3DB05_NEUIN</name>
<evidence type="ECO:0000256" key="6">
    <source>
        <dbReference type="SAM" id="Phobius"/>
    </source>
</evidence>
<sequence length="344" mass="37812">MASYEPKQPTVATSAEWKQSWSAPKAAPGSEEPWTTETPIWHAVVRGFQIFFGLVIAGMAGYLIHGYMMDAFAFGLVCSLFTWIICIWSLVSEKVLSARKAYNIWATLSLDFFMIILWLASMGANAANRAKFTVDVNVDGCYDDGSTISAHHCIVSKRELVKRGAVAGETGLAMMSGIAGLSAIQMLLFVATFAYNAHKFRLYYQANKGPKTTHKQQTPMLSVQQGGPAPPSYPQYTNQQAYQPQVPVQQPVEQYQPTPTTSPAPGSIPTPSPQPYTYGHAEQQYPAQQAPAQYAPAHHPPQQYAEAPGHTPAQYQQTTQSYSPNTHEMPTHSQGYSQPTSFPQ</sequence>
<feature type="domain" description="MARVEL" evidence="7">
    <location>
        <begin position="41"/>
        <end position="141"/>
    </location>
</feature>
<comment type="caution">
    <text evidence="8">The sequence shown here is derived from an EMBL/GenBank/DDBJ whole genome shotgun (WGS) entry which is preliminary data.</text>
</comment>
<evidence type="ECO:0000313" key="9">
    <source>
        <dbReference type="Proteomes" id="UP001451303"/>
    </source>
</evidence>
<evidence type="ECO:0000256" key="3">
    <source>
        <dbReference type="ARBA" id="ARBA00022989"/>
    </source>
</evidence>